<gene>
    <name evidence="8" type="ORF">SAMN06296036_101315</name>
</gene>
<feature type="transmembrane region" description="Helical" evidence="6">
    <location>
        <begin position="187"/>
        <end position="213"/>
    </location>
</feature>
<dbReference type="EMBL" id="FWZT01000001">
    <property type="protein sequence ID" value="SME89914.1"/>
    <property type="molecule type" value="Genomic_DNA"/>
</dbReference>
<keyword evidence="5 6" id="KW-0472">Membrane</keyword>
<feature type="transmembrane region" description="Helical" evidence="6">
    <location>
        <begin position="349"/>
        <end position="369"/>
    </location>
</feature>
<dbReference type="RefSeq" id="WP_132314565.1">
    <property type="nucleotide sequence ID" value="NZ_FWZT01000001.1"/>
</dbReference>
<dbReference type="OrthoDB" id="9761531at2"/>
<dbReference type="InterPro" id="IPR052159">
    <property type="entry name" value="Competence_DNA_uptake"/>
</dbReference>
<protein>
    <submittedName>
        <fullName evidence="8">Competence protein</fullName>
    </submittedName>
</protein>
<dbReference type="PANTHER" id="PTHR30619:SF7">
    <property type="entry name" value="BETA-LACTAMASE DOMAIN PROTEIN"/>
    <property type="match status" value="1"/>
</dbReference>
<feature type="transmembrane region" description="Helical" evidence="6">
    <location>
        <begin position="281"/>
        <end position="307"/>
    </location>
</feature>
<dbReference type="InterPro" id="IPR004477">
    <property type="entry name" value="ComEC_N"/>
</dbReference>
<evidence type="ECO:0000256" key="3">
    <source>
        <dbReference type="ARBA" id="ARBA00022692"/>
    </source>
</evidence>
<feature type="transmembrane region" description="Helical" evidence="6">
    <location>
        <begin position="319"/>
        <end position="337"/>
    </location>
</feature>
<dbReference type="AlphaFoldDB" id="A0A1Y6B7Y7"/>
<evidence type="ECO:0000256" key="2">
    <source>
        <dbReference type="ARBA" id="ARBA00022475"/>
    </source>
</evidence>
<proteinExistence type="predicted"/>
<keyword evidence="9" id="KW-1185">Reference proteome</keyword>
<evidence type="ECO:0000313" key="9">
    <source>
        <dbReference type="Proteomes" id="UP000192907"/>
    </source>
</evidence>
<reference evidence="9" key="1">
    <citation type="submission" date="2017-04" db="EMBL/GenBank/DDBJ databases">
        <authorList>
            <person name="Varghese N."/>
            <person name="Submissions S."/>
        </authorList>
    </citation>
    <scope>NUCLEOTIDE SEQUENCE [LARGE SCALE GENOMIC DNA]</scope>
    <source>
        <strain evidence="9">RKEM611</strain>
    </source>
</reference>
<evidence type="ECO:0000256" key="5">
    <source>
        <dbReference type="ARBA" id="ARBA00023136"/>
    </source>
</evidence>
<feature type="domain" description="ComEC/Rec2-related protein" evidence="7">
    <location>
        <begin position="179"/>
        <end position="417"/>
    </location>
</feature>
<comment type="subcellular location">
    <subcellularLocation>
        <location evidence="1">Cell membrane</location>
        <topology evidence="1">Multi-pass membrane protein</topology>
    </subcellularLocation>
</comment>
<dbReference type="Pfam" id="PF03772">
    <property type="entry name" value="Competence"/>
    <property type="match status" value="1"/>
</dbReference>
<evidence type="ECO:0000259" key="7">
    <source>
        <dbReference type="Pfam" id="PF03772"/>
    </source>
</evidence>
<evidence type="ECO:0000256" key="4">
    <source>
        <dbReference type="ARBA" id="ARBA00022989"/>
    </source>
</evidence>
<keyword evidence="3 6" id="KW-0812">Transmembrane</keyword>
<dbReference type="Proteomes" id="UP000192907">
    <property type="component" value="Unassembled WGS sequence"/>
</dbReference>
<feature type="transmembrane region" description="Helical" evidence="6">
    <location>
        <begin position="233"/>
        <end position="260"/>
    </location>
</feature>
<dbReference type="GO" id="GO:0005886">
    <property type="term" value="C:plasma membrane"/>
    <property type="evidence" value="ECO:0007669"/>
    <property type="project" value="UniProtKB-SubCell"/>
</dbReference>
<evidence type="ECO:0000256" key="6">
    <source>
        <dbReference type="SAM" id="Phobius"/>
    </source>
</evidence>
<keyword evidence="2" id="KW-1003">Cell membrane</keyword>
<sequence length="429" mass="48585">MLEFIASFYIFALLAKHYSDSIWVGSLAWPIYPIAALIILYFRDRFHRVAVKCVTIALGAIWGWGSYRVQIPLVVNDCAVVSKQGLGLEGPWLVACSKGDWLAFADTKKGQIGVLTCSNRSCRFKGMEDSPVGSSLVSSWRRDWRARQAMVLDHQIPSDLLYIYRGVILGMSREYHYYKDLFKTLGIYHLLVLSGFHMSLVFKFVGGLVAQIPKSLYVLTLISPRLWRWVKNWVFPTQVSSVIIASYFLGFSVPCQRACLTSILGHKQWLGSGLSLNHRLLLVHFIHLFLAPYAALSMSFALTWLIYLVLVSRDSGKTWMNAVISQVMISAILLVFLPSITVLSILINLLLAPFFALLLSSIFGAYLWVTWGDSASYVFEGQRMLLSLFQWLDQFATWDLSLSPSEELKVLLLGVLLIKIFSDLLRKQD</sequence>
<organism evidence="8 9">
    <name type="scientific">Pseudobacteriovorax antillogorgiicola</name>
    <dbReference type="NCBI Taxonomy" id="1513793"/>
    <lineage>
        <taxon>Bacteria</taxon>
        <taxon>Pseudomonadati</taxon>
        <taxon>Bdellovibrionota</taxon>
        <taxon>Oligoflexia</taxon>
        <taxon>Oligoflexales</taxon>
        <taxon>Pseudobacteriovoracaceae</taxon>
        <taxon>Pseudobacteriovorax</taxon>
    </lineage>
</organism>
<accession>A0A1Y6B7Y7</accession>
<feature type="transmembrane region" description="Helical" evidence="6">
    <location>
        <begin position="22"/>
        <end position="42"/>
    </location>
</feature>
<dbReference type="STRING" id="1513793.SAMN06296036_101315"/>
<dbReference type="PANTHER" id="PTHR30619">
    <property type="entry name" value="DNA INTERNALIZATION/COMPETENCE PROTEIN COMEC/REC2"/>
    <property type="match status" value="1"/>
</dbReference>
<evidence type="ECO:0000313" key="8">
    <source>
        <dbReference type="EMBL" id="SME89914.1"/>
    </source>
</evidence>
<keyword evidence="4 6" id="KW-1133">Transmembrane helix</keyword>
<evidence type="ECO:0000256" key="1">
    <source>
        <dbReference type="ARBA" id="ARBA00004651"/>
    </source>
</evidence>
<name>A0A1Y6B7Y7_9BACT</name>